<dbReference type="EMBL" id="FWEV01000106">
    <property type="protein sequence ID" value="SLM29687.1"/>
    <property type="molecule type" value="Genomic_DNA"/>
</dbReference>
<reference evidence="1 2" key="1">
    <citation type="submission" date="2017-03" db="EMBL/GenBank/DDBJ databases">
        <authorList>
            <person name="Afonso C.L."/>
            <person name="Miller P.J."/>
            <person name="Scott M.A."/>
            <person name="Spackman E."/>
            <person name="Goraichik I."/>
            <person name="Dimitrov K.M."/>
            <person name="Suarez D.L."/>
            <person name="Swayne D.E."/>
        </authorList>
    </citation>
    <scope>NUCLEOTIDE SEQUENCE [LARGE SCALE GENOMIC DNA]</scope>
    <source>
        <strain evidence="1">PRJEB14757</strain>
    </source>
</reference>
<sequence>MEVLKVYIKTAICGDFHITYMADSRHNRRDESRFKNSHLLRLSYKRTWRIAATIEEMKVVLKTATY</sequence>
<proteinExistence type="predicted"/>
<evidence type="ECO:0000313" key="1">
    <source>
        <dbReference type="EMBL" id="SLM29687.1"/>
    </source>
</evidence>
<dbReference type="RefSeq" id="WP_139786842.1">
    <property type="nucleotide sequence ID" value="NZ_LT828555.1"/>
</dbReference>
<gene>
    <name evidence="1" type="ORF">MTBBW1_1940014</name>
</gene>
<name>A0A1W1HB31_9BACT</name>
<protein>
    <submittedName>
        <fullName evidence="1">Uncharacterized protein</fullName>
    </submittedName>
</protein>
<dbReference type="AlphaFoldDB" id="A0A1W1HB31"/>
<keyword evidence="2" id="KW-1185">Reference proteome</keyword>
<dbReference type="Proteomes" id="UP000191931">
    <property type="component" value="Unassembled WGS sequence"/>
</dbReference>
<evidence type="ECO:0000313" key="2">
    <source>
        <dbReference type="Proteomes" id="UP000191931"/>
    </source>
</evidence>
<organism evidence="1 2">
    <name type="scientific">Desulfamplus magnetovallimortis</name>
    <dbReference type="NCBI Taxonomy" id="1246637"/>
    <lineage>
        <taxon>Bacteria</taxon>
        <taxon>Pseudomonadati</taxon>
        <taxon>Thermodesulfobacteriota</taxon>
        <taxon>Desulfobacteria</taxon>
        <taxon>Desulfobacterales</taxon>
        <taxon>Desulfobacteraceae</taxon>
        <taxon>Desulfamplus</taxon>
    </lineage>
</organism>
<accession>A0A1W1HB31</accession>